<dbReference type="AlphaFoldDB" id="A0A1W2C9Y9"/>
<dbReference type="EMBL" id="FWXW01000008">
    <property type="protein sequence ID" value="SMC81804.1"/>
    <property type="molecule type" value="Genomic_DNA"/>
</dbReference>
<keyword evidence="7" id="KW-0238">DNA-binding</keyword>
<evidence type="ECO:0000259" key="6">
    <source>
        <dbReference type="PROSITE" id="PS50112"/>
    </source>
</evidence>
<dbReference type="InterPro" id="IPR002078">
    <property type="entry name" value="Sigma_54_int"/>
</dbReference>
<dbReference type="GO" id="GO:0006355">
    <property type="term" value="P:regulation of DNA-templated transcription"/>
    <property type="evidence" value="ECO:0007669"/>
    <property type="project" value="InterPro"/>
</dbReference>
<dbReference type="SMART" id="SM00382">
    <property type="entry name" value="AAA"/>
    <property type="match status" value="1"/>
</dbReference>
<dbReference type="Gene3D" id="1.10.10.60">
    <property type="entry name" value="Homeodomain-like"/>
    <property type="match status" value="1"/>
</dbReference>
<dbReference type="Proteomes" id="UP000192790">
    <property type="component" value="Unassembled WGS sequence"/>
</dbReference>
<dbReference type="InterPro" id="IPR058031">
    <property type="entry name" value="AAA_lid_NorR"/>
</dbReference>
<organism evidence="7 8">
    <name type="scientific">Papillibacter cinnamivorans DSM 12816</name>
    <dbReference type="NCBI Taxonomy" id="1122930"/>
    <lineage>
        <taxon>Bacteria</taxon>
        <taxon>Bacillati</taxon>
        <taxon>Bacillota</taxon>
        <taxon>Clostridia</taxon>
        <taxon>Eubacteriales</taxon>
        <taxon>Oscillospiraceae</taxon>
        <taxon>Papillibacter</taxon>
    </lineage>
</organism>
<dbReference type="SUPFAM" id="SSF46689">
    <property type="entry name" value="Homeodomain-like"/>
    <property type="match status" value="1"/>
</dbReference>
<dbReference type="Gene3D" id="3.40.50.300">
    <property type="entry name" value="P-loop containing nucleotide triphosphate hydrolases"/>
    <property type="match status" value="1"/>
</dbReference>
<dbReference type="PANTHER" id="PTHR32071">
    <property type="entry name" value="TRANSCRIPTIONAL REGULATORY PROTEIN"/>
    <property type="match status" value="1"/>
</dbReference>
<dbReference type="InterPro" id="IPR000014">
    <property type="entry name" value="PAS"/>
</dbReference>
<dbReference type="SMART" id="SM00091">
    <property type="entry name" value="PAS"/>
    <property type="match status" value="2"/>
</dbReference>
<dbReference type="CDD" id="cd00009">
    <property type="entry name" value="AAA"/>
    <property type="match status" value="1"/>
</dbReference>
<dbReference type="InterPro" id="IPR009057">
    <property type="entry name" value="Homeodomain-like_sf"/>
</dbReference>
<feature type="domain" description="Sigma-54 factor interaction" evidence="5">
    <location>
        <begin position="259"/>
        <end position="489"/>
    </location>
</feature>
<evidence type="ECO:0000313" key="8">
    <source>
        <dbReference type="Proteomes" id="UP000192790"/>
    </source>
</evidence>
<dbReference type="Pfam" id="PF02954">
    <property type="entry name" value="HTH_8"/>
    <property type="match status" value="1"/>
</dbReference>
<dbReference type="STRING" id="1122930.SAMN02745168_2633"/>
<dbReference type="RefSeq" id="WP_084235310.1">
    <property type="nucleotide sequence ID" value="NZ_FWXW01000008.1"/>
</dbReference>
<sequence length="574" mass="65510">MSEIQSANDMGIALGTAFIDDAFFIKFADSQFSHLLQVERAELFGKKIFELFPEIDWPAVIKKTNVGHRICRENGQILIVNFIKILIKSQLEYLIVLQDNTYGENIVEQYNFLNKQFQGFTQMLDRLSDGVYICDASGWPIYWNEAFTALSGLDSDYLKNKTIYDALRKGIVNNSCVLPVLETQQPDSACITYPSGKTCLASGFPIFVDGKLAMAFGIVRDLTELILLQKQLEKQKYLTMTYRNKLLEVESKISNKYSFVTHSKAMKDIYNEVLRVSEVDCPILLRGETGVGKDFLAKFIHDISKSSREGKIISINCGAIPENLIESELFGYEKGAFTGAKKEGKAGLFELANNGTAVLDEIGDMPLHLQIKLLNCIQDKGFFRVGGTQVVNFNARIIATTNTDLEKLIDQGKFRLDLYYRLNVITIEIPPLRERRDDILPIAQKFLDEFNRKYNRTCYYSPESIGFLLNYSWPGNIRELKNVIERVVIMCKQDSIELRAFEKSTKATIYSLHPYLNIKTTNIEECQALKYQTEMFEASYIKDCLNSQKTLEDAAVYLGIDRSTLVRKKKKYKL</sequence>
<dbReference type="Pfam" id="PF00158">
    <property type="entry name" value="Sigma54_activat"/>
    <property type="match status" value="1"/>
</dbReference>
<dbReference type="SUPFAM" id="SSF52540">
    <property type="entry name" value="P-loop containing nucleoside triphosphate hydrolases"/>
    <property type="match status" value="1"/>
</dbReference>
<dbReference type="SUPFAM" id="SSF55785">
    <property type="entry name" value="PYP-like sensor domain (PAS domain)"/>
    <property type="match status" value="1"/>
</dbReference>
<feature type="domain" description="PAS" evidence="6">
    <location>
        <begin position="116"/>
        <end position="165"/>
    </location>
</feature>
<evidence type="ECO:0000256" key="4">
    <source>
        <dbReference type="ARBA" id="ARBA00023163"/>
    </source>
</evidence>
<dbReference type="GO" id="GO:0005524">
    <property type="term" value="F:ATP binding"/>
    <property type="evidence" value="ECO:0007669"/>
    <property type="project" value="UniProtKB-KW"/>
</dbReference>
<dbReference type="PROSITE" id="PS50045">
    <property type="entry name" value="SIGMA54_INTERACT_4"/>
    <property type="match status" value="1"/>
</dbReference>
<dbReference type="Gene3D" id="1.10.8.60">
    <property type="match status" value="1"/>
</dbReference>
<dbReference type="InterPro" id="IPR027417">
    <property type="entry name" value="P-loop_NTPase"/>
</dbReference>
<proteinExistence type="predicted"/>
<evidence type="ECO:0000313" key="7">
    <source>
        <dbReference type="EMBL" id="SMC81804.1"/>
    </source>
</evidence>
<dbReference type="InterPro" id="IPR003593">
    <property type="entry name" value="AAA+_ATPase"/>
</dbReference>
<dbReference type="InterPro" id="IPR025662">
    <property type="entry name" value="Sigma_54_int_dom_ATP-bd_1"/>
</dbReference>
<gene>
    <name evidence="7" type="ORF">SAMN02745168_2633</name>
</gene>
<evidence type="ECO:0000256" key="1">
    <source>
        <dbReference type="ARBA" id="ARBA00022741"/>
    </source>
</evidence>
<dbReference type="Gene3D" id="3.30.450.20">
    <property type="entry name" value="PAS domain"/>
    <property type="match status" value="1"/>
</dbReference>
<accession>A0A1W2C9Y9</accession>
<dbReference type="InterPro" id="IPR002197">
    <property type="entry name" value="HTH_Fis"/>
</dbReference>
<keyword evidence="3" id="KW-0805">Transcription regulation</keyword>
<dbReference type="PROSITE" id="PS00675">
    <property type="entry name" value="SIGMA54_INTERACT_1"/>
    <property type="match status" value="1"/>
</dbReference>
<dbReference type="GO" id="GO:0043565">
    <property type="term" value="F:sequence-specific DNA binding"/>
    <property type="evidence" value="ECO:0007669"/>
    <property type="project" value="InterPro"/>
</dbReference>
<evidence type="ECO:0000256" key="2">
    <source>
        <dbReference type="ARBA" id="ARBA00022840"/>
    </source>
</evidence>
<protein>
    <submittedName>
        <fullName evidence="7">Transcriptional regulator containing PAS, AAA-type ATPase, and DNA-binding Fis domains</fullName>
    </submittedName>
</protein>
<dbReference type="PROSITE" id="PS00688">
    <property type="entry name" value="SIGMA54_INTERACT_3"/>
    <property type="match status" value="1"/>
</dbReference>
<keyword evidence="8" id="KW-1185">Reference proteome</keyword>
<dbReference type="PROSITE" id="PS50112">
    <property type="entry name" value="PAS"/>
    <property type="match status" value="1"/>
</dbReference>
<keyword evidence="2" id="KW-0067">ATP-binding</keyword>
<name>A0A1W2C9Y9_9FIRM</name>
<keyword evidence="4" id="KW-0804">Transcription</keyword>
<evidence type="ECO:0000259" key="5">
    <source>
        <dbReference type="PROSITE" id="PS50045"/>
    </source>
</evidence>
<reference evidence="7 8" key="1">
    <citation type="submission" date="2017-04" db="EMBL/GenBank/DDBJ databases">
        <authorList>
            <person name="Afonso C.L."/>
            <person name="Miller P.J."/>
            <person name="Scott M.A."/>
            <person name="Spackman E."/>
            <person name="Goraichik I."/>
            <person name="Dimitrov K.M."/>
            <person name="Suarez D.L."/>
            <person name="Swayne D.E."/>
        </authorList>
    </citation>
    <scope>NUCLEOTIDE SEQUENCE [LARGE SCALE GENOMIC DNA]</scope>
    <source>
        <strain evidence="7 8">DSM 12816</strain>
    </source>
</reference>
<dbReference type="InterPro" id="IPR013767">
    <property type="entry name" value="PAS_fold"/>
</dbReference>
<keyword evidence="1" id="KW-0547">Nucleotide-binding</keyword>
<dbReference type="Pfam" id="PF00989">
    <property type="entry name" value="PAS"/>
    <property type="match status" value="1"/>
</dbReference>
<dbReference type="InterPro" id="IPR025944">
    <property type="entry name" value="Sigma_54_int_dom_CS"/>
</dbReference>
<evidence type="ECO:0000256" key="3">
    <source>
        <dbReference type="ARBA" id="ARBA00023015"/>
    </source>
</evidence>
<dbReference type="OrthoDB" id="9803970at2"/>
<dbReference type="Pfam" id="PF25601">
    <property type="entry name" value="AAA_lid_14"/>
    <property type="match status" value="1"/>
</dbReference>
<dbReference type="FunFam" id="3.40.50.300:FF:000006">
    <property type="entry name" value="DNA-binding transcriptional regulator NtrC"/>
    <property type="match status" value="1"/>
</dbReference>
<dbReference type="InterPro" id="IPR035965">
    <property type="entry name" value="PAS-like_dom_sf"/>
</dbReference>